<dbReference type="GeneTree" id="ENSGT01020000234419"/>
<protein>
    <submittedName>
        <fullName evidence="2">Uncharacterized protein</fullName>
    </submittedName>
</protein>
<dbReference type="Ensembl" id="ENSSHAT00000031689.1">
    <property type="protein sequence ID" value="ENSSHAP00000024190.1"/>
    <property type="gene ID" value="ENSSHAG00000031754.1"/>
</dbReference>
<dbReference type="AlphaFoldDB" id="A0A7N4UXT0"/>
<reference evidence="2 3" key="1">
    <citation type="journal article" date="2011" name="Proc. Natl. Acad. Sci. U.S.A.">
        <title>Genetic diversity and population structure of the endangered marsupial Sarcophilus harrisii (Tasmanian devil).</title>
        <authorList>
            <person name="Miller W."/>
            <person name="Hayes V.M."/>
            <person name="Ratan A."/>
            <person name="Petersen D.C."/>
            <person name="Wittekindt N.E."/>
            <person name="Miller J."/>
            <person name="Walenz B."/>
            <person name="Knight J."/>
            <person name="Qi J."/>
            <person name="Zhao F."/>
            <person name="Wang Q."/>
            <person name="Bedoya-Reina O.C."/>
            <person name="Katiyar N."/>
            <person name="Tomsho L.P."/>
            <person name="Kasson L.M."/>
            <person name="Hardie R.A."/>
            <person name="Woodbridge P."/>
            <person name="Tindall E.A."/>
            <person name="Bertelsen M.F."/>
            <person name="Dixon D."/>
            <person name="Pyecroft S."/>
            <person name="Helgen K.M."/>
            <person name="Lesk A.M."/>
            <person name="Pringle T.H."/>
            <person name="Patterson N."/>
            <person name="Zhang Y."/>
            <person name="Kreiss A."/>
            <person name="Woods G.M."/>
            <person name="Jones M.E."/>
            <person name="Schuster S.C."/>
        </authorList>
    </citation>
    <scope>NUCLEOTIDE SEQUENCE [LARGE SCALE GENOMIC DNA]</scope>
</reference>
<evidence type="ECO:0000313" key="3">
    <source>
        <dbReference type="Proteomes" id="UP000007648"/>
    </source>
</evidence>
<sequence length="164" mass="17687">MNSSKKHFKEKEWVTSTRMGTAGSLEPEPMERPRHLKHMKNKHCSGSLGSGSDEDLGAQKGSSRLPDQVEDRSGSQHGRENGQIEPKRKREKRDEALEAANGSKASSGGGSSLSIKDTNKLQAQLGLGPLQVMAAQEKAPEIQDSRSQKGQGSRRESIHGTGTG</sequence>
<evidence type="ECO:0000313" key="2">
    <source>
        <dbReference type="Ensembl" id="ENSSHAP00000024190.1"/>
    </source>
</evidence>
<feature type="region of interest" description="Disordered" evidence="1">
    <location>
        <begin position="131"/>
        <end position="164"/>
    </location>
</feature>
<proteinExistence type="predicted"/>
<feature type="compositionally biased region" description="Basic and acidic residues" evidence="1">
    <location>
        <begin position="138"/>
        <end position="158"/>
    </location>
</feature>
<dbReference type="InParanoid" id="A0A7N4UXT0"/>
<reference evidence="2" key="3">
    <citation type="submission" date="2025-09" db="UniProtKB">
        <authorList>
            <consortium name="Ensembl"/>
        </authorList>
    </citation>
    <scope>IDENTIFICATION</scope>
</reference>
<organism evidence="2 3">
    <name type="scientific">Sarcophilus harrisii</name>
    <name type="common">Tasmanian devil</name>
    <name type="synonym">Sarcophilus laniarius</name>
    <dbReference type="NCBI Taxonomy" id="9305"/>
    <lineage>
        <taxon>Eukaryota</taxon>
        <taxon>Metazoa</taxon>
        <taxon>Chordata</taxon>
        <taxon>Craniata</taxon>
        <taxon>Vertebrata</taxon>
        <taxon>Euteleostomi</taxon>
        <taxon>Mammalia</taxon>
        <taxon>Metatheria</taxon>
        <taxon>Dasyuromorphia</taxon>
        <taxon>Dasyuridae</taxon>
        <taxon>Sarcophilus</taxon>
    </lineage>
</organism>
<keyword evidence="3" id="KW-1185">Reference proteome</keyword>
<evidence type="ECO:0000256" key="1">
    <source>
        <dbReference type="SAM" id="MobiDB-lite"/>
    </source>
</evidence>
<name>A0A7N4UXT0_SARHA</name>
<accession>A0A7N4UXT0</accession>
<feature type="region of interest" description="Disordered" evidence="1">
    <location>
        <begin position="1"/>
        <end position="117"/>
    </location>
</feature>
<feature type="compositionally biased region" description="Basic residues" evidence="1">
    <location>
        <begin position="34"/>
        <end position="43"/>
    </location>
</feature>
<feature type="compositionally biased region" description="Basic and acidic residues" evidence="1">
    <location>
        <begin position="67"/>
        <end position="96"/>
    </location>
</feature>
<dbReference type="Proteomes" id="UP000007648">
    <property type="component" value="Unassembled WGS sequence"/>
</dbReference>
<reference evidence="2" key="2">
    <citation type="submission" date="2025-08" db="UniProtKB">
        <authorList>
            <consortium name="Ensembl"/>
        </authorList>
    </citation>
    <scope>IDENTIFICATION</scope>
</reference>